<feature type="domain" description="4Fe-4S ferredoxin-type" evidence="5">
    <location>
        <begin position="80"/>
        <end position="113"/>
    </location>
</feature>
<dbReference type="GO" id="GO:0046872">
    <property type="term" value="F:metal ion binding"/>
    <property type="evidence" value="ECO:0007669"/>
    <property type="project" value="UniProtKB-KW"/>
</dbReference>
<keyword evidence="4" id="KW-0472">Membrane</keyword>
<dbReference type="SUPFAM" id="SSF54862">
    <property type="entry name" value="4Fe-4S ferredoxins"/>
    <property type="match status" value="1"/>
</dbReference>
<dbReference type="Gene3D" id="3.30.70.20">
    <property type="match status" value="2"/>
</dbReference>
<evidence type="ECO:0000256" key="1">
    <source>
        <dbReference type="ARBA" id="ARBA00022723"/>
    </source>
</evidence>
<dbReference type="PANTHER" id="PTHR43193:SF2">
    <property type="entry name" value="POLYFERREDOXIN PROTEIN FWDF"/>
    <property type="match status" value="1"/>
</dbReference>
<proteinExistence type="predicted"/>
<name>A0AAX2AGH2_9BACT</name>
<feature type="transmembrane region" description="Helical" evidence="4">
    <location>
        <begin position="7"/>
        <end position="28"/>
    </location>
</feature>
<evidence type="ECO:0000256" key="2">
    <source>
        <dbReference type="ARBA" id="ARBA00023004"/>
    </source>
</evidence>
<dbReference type="Pfam" id="PF12838">
    <property type="entry name" value="Fer4_7"/>
    <property type="match status" value="1"/>
</dbReference>
<evidence type="ECO:0000313" key="6">
    <source>
        <dbReference type="EMBL" id="RXK16117.1"/>
    </source>
</evidence>
<dbReference type="GO" id="GO:0051536">
    <property type="term" value="F:iron-sulfur cluster binding"/>
    <property type="evidence" value="ECO:0007669"/>
    <property type="project" value="UniProtKB-KW"/>
</dbReference>
<dbReference type="RefSeq" id="WP_114842525.1">
    <property type="nucleotide sequence ID" value="NZ_CP031219.1"/>
</dbReference>
<dbReference type="InterPro" id="IPR052977">
    <property type="entry name" value="Polyferredoxin-like_ET"/>
</dbReference>
<feature type="domain" description="4Fe-4S ferredoxin-type" evidence="5">
    <location>
        <begin position="198"/>
        <end position="229"/>
    </location>
</feature>
<keyword evidence="4" id="KW-0812">Transmembrane</keyword>
<evidence type="ECO:0000256" key="4">
    <source>
        <dbReference type="SAM" id="Phobius"/>
    </source>
</evidence>
<dbReference type="KEGG" id="amyt:AMYT_2151"/>
<dbReference type="AlphaFoldDB" id="A0AAX2AGH2"/>
<evidence type="ECO:0000259" key="5">
    <source>
        <dbReference type="PROSITE" id="PS51379"/>
    </source>
</evidence>
<organism evidence="6 7">
    <name type="scientific">Malaciobacter mytili LMG 24559</name>
    <dbReference type="NCBI Taxonomy" id="1032238"/>
    <lineage>
        <taxon>Bacteria</taxon>
        <taxon>Pseudomonadati</taxon>
        <taxon>Campylobacterota</taxon>
        <taxon>Epsilonproteobacteria</taxon>
        <taxon>Campylobacterales</taxon>
        <taxon>Arcobacteraceae</taxon>
        <taxon>Malaciobacter</taxon>
    </lineage>
</organism>
<dbReference type="EMBL" id="NXID01000014">
    <property type="protein sequence ID" value="RXK16117.1"/>
    <property type="molecule type" value="Genomic_DNA"/>
</dbReference>
<comment type="caution">
    <text evidence="6">The sequence shown here is derived from an EMBL/GenBank/DDBJ whole genome shotgun (WGS) entry which is preliminary data.</text>
</comment>
<protein>
    <submittedName>
        <fullName evidence="6">Iron-sulfur protein</fullName>
    </submittedName>
</protein>
<feature type="domain" description="4Fe-4S ferredoxin-type" evidence="5">
    <location>
        <begin position="43"/>
        <end position="73"/>
    </location>
</feature>
<keyword evidence="1" id="KW-0479">Metal-binding</keyword>
<reference evidence="6 7" key="1">
    <citation type="submission" date="2017-09" db="EMBL/GenBank/DDBJ databases">
        <title>Genomics of the genus Arcobacter.</title>
        <authorList>
            <person name="Perez-Cataluna A."/>
            <person name="Figueras M.J."/>
            <person name="Salas-Masso N."/>
        </authorList>
    </citation>
    <scope>NUCLEOTIDE SEQUENCE [LARGE SCALE GENOMIC DNA]</scope>
    <source>
        <strain evidence="6 7">CECT 7386</strain>
    </source>
</reference>
<dbReference type="Proteomes" id="UP000290092">
    <property type="component" value="Unassembled WGS sequence"/>
</dbReference>
<dbReference type="PANTHER" id="PTHR43193">
    <property type="match status" value="1"/>
</dbReference>
<dbReference type="PROSITE" id="PS00198">
    <property type="entry name" value="4FE4S_FER_1"/>
    <property type="match status" value="2"/>
</dbReference>
<dbReference type="InterPro" id="IPR017896">
    <property type="entry name" value="4Fe4S_Fe-S-bd"/>
</dbReference>
<accession>A0AAX2AGH2</accession>
<keyword evidence="3" id="KW-0411">Iron-sulfur</keyword>
<sequence>MKDRRDFVKLGVGTLFFGSVFSSGIYLFPKLNAKTNFLRPPGALDEKDFLSTCIKCGQCVQVCPYHTLSLLDINTGSSAGTPYVDARQRGCYLCDLLPCVLACPSGSLNHAITEAKDVKMGVAVLKNPNKCLALLNEKVTKEHIEEILTHSNKNEREEKVLKDVQSYVGKACTICADLCPYLEKEKAIKMMQDKQGRWYPEVRSECVGCGVCEELCPSKDEAAIVIVPRAEYKEIYG</sequence>
<evidence type="ECO:0000256" key="3">
    <source>
        <dbReference type="ARBA" id="ARBA00023014"/>
    </source>
</evidence>
<gene>
    <name evidence="6" type="ORF">CP985_05160</name>
</gene>
<evidence type="ECO:0000313" key="7">
    <source>
        <dbReference type="Proteomes" id="UP000290092"/>
    </source>
</evidence>
<keyword evidence="2" id="KW-0408">Iron</keyword>
<dbReference type="InterPro" id="IPR017900">
    <property type="entry name" value="4Fe4S_Fe_S_CS"/>
</dbReference>
<dbReference type="CDD" id="cd16373">
    <property type="entry name" value="DMSOR_beta_like"/>
    <property type="match status" value="1"/>
</dbReference>
<dbReference type="PROSITE" id="PS51379">
    <property type="entry name" value="4FE4S_FER_2"/>
    <property type="match status" value="3"/>
</dbReference>
<keyword evidence="7" id="KW-1185">Reference proteome</keyword>
<keyword evidence="4" id="KW-1133">Transmembrane helix</keyword>
<dbReference type="Pfam" id="PF12798">
    <property type="entry name" value="Fer4_3"/>
    <property type="match status" value="1"/>
</dbReference>